<dbReference type="SUPFAM" id="SSF81321">
    <property type="entry name" value="Family A G protein-coupled receptor-like"/>
    <property type="match status" value="1"/>
</dbReference>
<feature type="transmembrane region" description="Helical" evidence="11">
    <location>
        <begin position="173"/>
        <end position="194"/>
    </location>
</feature>
<dbReference type="OrthoDB" id="9445642at2759"/>
<dbReference type="InParanoid" id="A0A6J2UUF0"/>
<keyword evidence="2 11" id="KW-1003">Cell membrane</keyword>
<feature type="compositionally biased region" description="Polar residues" evidence="12">
    <location>
        <begin position="329"/>
        <end position="345"/>
    </location>
</feature>
<keyword evidence="9 11" id="KW-0325">Glycoprotein</keyword>
<feature type="transmembrane region" description="Helical" evidence="11">
    <location>
        <begin position="245"/>
        <end position="275"/>
    </location>
</feature>
<keyword evidence="14" id="KW-1185">Reference proteome</keyword>
<feature type="transmembrane region" description="Helical" evidence="11">
    <location>
        <begin position="42"/>
        <end position="66"/>
    </location>
</feature>
<evidence type="ECO:0000256" key="1">
    <source>
        <dbReference type="ARBA" id="ARBA00004651"/>
    </source>
</evidence>
<keyword evidence="6 11" id="KW-0472">Membrane</keyword>
<feature type="transmembrane region" description="Helical" evidence="11">
    <location>
        <begin position="6"/>
        <end position="30"/>
    </location>
</feature>
<dbReference type="PANTHER" id="PTHR24246">
    <property type="entry name" value="OLFACTORY RECEPTOR AND ADENOSINE RECEPTOR"/>
    <property type="match status" value="1"/>
</dbReference>
<reference evidence="15" key="1">
    <citation type="submission" date="2025-08" db="UniProtKB">
        <authorList>
            <consortium name="RefSeq"/>
        </authorList>
    </citation>
    <scope>IDENTIFICATION</scope>
</reference>
<dbReference type="Gene3D" id="1.20.1070.10">
    <property type="entry name" value="Rhodopsin 7-helix transmembrane proteins"/>
    <property type="match status" value="1"/>
</dbReference>
<evidence type="ECO:0000256" key="8">
    <source>
        <dbReference type="ARBA" id="ARBA00023170"/>
    </source>
</evidence>
<evidence type="ECO:0000259" key="13">
    <source>
        <dbReference type="PROSITE" id="PS50262"/>
    </source>
</evidence>
<organism evidence="14 15">
    <name type="scientific">Chanos chanos</name>
    <name type="common">Milkfish</name>
    <name type="synonym">Mugil chanos</name>
    <dbReference type="NCBI Taxonomy" id="29144"/>
    <lineage>
        <taxon>Eukaryota</taxon>
        <taxon>Metazoa</taxon>
        <taxon>Chordata</taxon>
        <taxon>Craniata</taxon>
        <taxon>Vertebrata</taxon>
        <taxon>Euteleostomi</taxon>
        <taxon>Actinopterygii</taxon>
        <taxon>Neopterygii</taxon>
        <taxon>Teleostei</taxon>
        <taxon>Ostariophysi</taxon>
        <taxon>Gonorynchiformes</taxon>
        <taxon>Chanidae</taxon>
        <taxon>Chanos</taxon>
    </lineage>
</organism>
<dbReference type="RefSeq" id="XP_030623684.1">
    <property type="nucleotide sequence ID" value="XM_030767824.1"/>
</dbReference>
<evidence type="ECO:0000256" key="9">
    <source>
        <dbReference type="ARBA" id="ARBA00023180"/>
    </source>
</evidence>
<name>A0A6J2UUF0_CHACN</name>
<feature type="transmembrane region" description="Helical" evidence="11">
    <location>
        <begin position="281"/>
        <end position="303"/>
    </location>
</feature>
<comment type="similarity">
    <text evidence="11">Belongs to the G-protein coupled receptor 1 family.</text>
</comment>
<protein>
    <submittedName>
        <fullName evidence="15">Adenosine receptor A1</fullName>
    </submittedName>
</protein>
<dbReference type="PANTHER" id="PTHR24246:SF52">
    <property type="entry name" value="ADENOSINE RECEPTOR A1-LIKE"/>
    <property type="match status" value="1"/>
</dbReference>
<dbReference type="PRINTS" id="PR00424">
    <property type="entry name" value="ADENOSINER"/>
</dbReference>
<evidence type="ECO:0000256" key="5">
    <source>
        <dbReference type="ARBA" id="ARBA00023040"/>
    </source>
</evidence>
<feature type="region of interest" description="Disordered" evidence="12">
    <location>
        <begin position="326"/>
        <end position="358"/>
    </location>
</feature>
<evidence type="ECO:0000256" key="3">
    <source>
        <dbReference type="ARBA" id="ARBA00022692"/>
    </source>
</evidence>
<evidence type="ECO:0000256" key="7">
    <source>
        <dbReference type="ARBA" id="ARBA00023157"/>
    </source>
</evidence>
<dbReference type="Proteomes" id="UP000504632">
    <property type="component" value="Chromosome 3"/>
</dbReference>
<keyword evidence="4 11" id="KW-1133">Transmembrane helix</keyword>
<accession>A0A6J2UUF0</accession>
<keyword evidence="8 11" id="KW-0675">Receptor</keyword>
<keyword evidence="7 11" id="KW-1015">Disulfide bond</keyword>
<dbReference type="GO" id="GO:0045202">
    <property type="term" value="C:synapse"/>
    <property type="evidence" value="ECO:0007669"/>
    <property type="project" value="TreeGrafter"/>
</dbReference>
<dbReference type="PROSITE" id="PS50262">
    <property type="entry name" value="G_PROTEIN_RECEP_F1_2"/>
    <property type="match status" value="1"/>
</dbReference>
<dbReference type="PRINTS" id="PR00237">
    <property type="entry name" value="GPCRRHODOPSN"/>
</dbReference>
<proteinExistence type="inferred from homology"/>
<dbReference type="GO" id="GO:0030425">
    <property type="term" value="C:dendrite"/>
    <property type="evidence" value="ECO:0007669"/>
    <property type="project" value="TreeGrafter"/>
</dbReference>
<evidence type="ECO:0000256" key="12">
    <source>
        <dbReference type="SAM" id="MobiDB-lite"/>
    </source>
</evidence>
<dbReference type="GeneID" id="115806965"/>
<feature type="transmembrane region" description="Helical" evidence="11">
    <location>
        <begin position="72"/>
        <end position="100"/>
    </location>
</feature>
<dbReference type="PROSITE" id="PS00237">
    <property type="entry name" value="G_PROTEIN_RECEP_F1_1"/>
    <property type="match status" value="1"/>
</dbReference>
<keyword evidence="3 11" id="KW-0812">Transmembrane</keyword>
<gene>
    <name evidence="15" type="primary">LOC115806965</name>
</gene>
<feature type="domain" description="G-protein coupled receptors family 1 profile" evidence="13">
    <location>
        <begin position="23"/>
        <end position="301"/>
    </location>
</feature>
<evidence type="ECO:0000256" key="4">
    <source>
        <dbReference type="ARBA" id="ARBA00022989"/>
    </source>
</evidence>
<dbReference type="AlphaFoldDB" id="A0A6J2UUF0"/>
<dbReference type="InterPro" id="IPR000276">
    <property type="entry name" value="GPCR_Rhodpsn"/>
</dbReference>
<evidence type="ECO:0000313" key="14">
    <source>
        <dbReference type="Proteomes" id="UP000504632"/>
    </source>
</evidence>
<dbReference type="GO" id="GO:0001609">
    <property type="term" value="F:G protein-coupled adenosine receptor activity"/>
    <property type="evidence" value="ECO:0007669"/>
    <property type="project" value="UniProtKB-UniRule"/>
</dbReference>
<dbReference type="GO" id="GO:0005886">
    <property type="term" value="C:plasma membrane"/>
    <property type="evidence" value="ECO:0007669"/>
    <property type="project" value="UniProtKB-SubCell"/>
</dbReference>
<evidence type="ECO:0000256" key="2">
    <source>
        <dbReference type="ARBA" id="ARBA00022475"/>
    </source>
</evidence>
<evidence type="ECO:0000256" key="6">
    <source>
        <dbReference type="ARBA" id="ARBA00023136"/>
    </source>
</evidence>
<dbReference type="InterPro" id="IPR017452">
    <property type="entry name" value="GPCR_Rhodpsn_7TM"/>
</dbReference>
<sequence>SSSMAWLAYTMLEILVAMACCFGNVLVMWAVHLRRSLRQPTFCFVVSLAIADFLVGSVAVPLAVLVDGWIQTSFHICLLVSCIVLVLTQASVLSLLAIAVDRYLRVSIPLRYREIATQRHSWSVVAVCWLLSCVLGFTPLFGWHNGHALIHDANSTLIHCTFLSVISLPYMVYFNYLGCIMCPLVAMTILYALVFHSLWTRLHKEAEPNGGRAKFCGREKHRVTLGGAEMGVTDSQAFLMREKRLALSLVLVLLLFAGCWMPLHLMNCAVLAFGYQAVPQWMFYAGILLSHANSAVNPVVYAMRVQKIREAYTEIWNQCVSCLRGQGGSTPRQRTLSGGHNTGSDHITTPTHTGAITT</sequence>
<keyword evidence="10 11" id="KW-0807">Transducer</keyword>
<keyword evidence="5 11" id="KW-0297">G-protein coupled receptor</keyword>
<dbReference type="Pfam" id="PF00001">
    <property type="entry name" value="7tm_1"/>
    <property type="match status" value="1"/>
</dbReference>
<feature type="transmembrane region" description="Helical" evidence="11">
    <location>
        <begin position="121"/>
        <end position="141"/>
    </location>
</feature>
<evidence type="ECO:0000313" key="15">
    <source>
        <dbReference type="RefSeq" id="XP_030623684.1"/>
    </source>
</evidence>
<comment type="subcellular location">
    <subcellularLocation>
        <location evidence="1 11">Cell membrane</location>
        <topology evidence="1 11">Multi-pass membrane protein</topology>
    </subcellularLocation>
</comment>
<dbReference type="InterPro" id="IPR001634">
    <property type="entry name" value="Adenosn_rcpt"/>
</dbReference>
<evidence type="ECO:0000256" key="11">
    <source>
        <dbReference type="RuleBase" id="RU201114"/>
    </source>
</evidence>
<evidence type="ECO:0000256" key="10">
    <source>
        <dbReference type="ARBA" id="ARBA00023224"/>
    </source>
</evidence>
<dbReference type="SMART" id="SM01381">
    <property type="entry name" value="7TM_GPCR_Srsx"/>
    <property type="match status" value="1"/>
</dbReference>
<feature type="non-terminal residue" evidence="15">
    <location>
        <position position="1"/>
    </location>
</feature>
<feature type="compositionally biased region" description="Low complexity" evidence="12">
    <location>
        <begin position="346"/>
        <end position="358"/>
    </location>
</feature>